<comment type="similarity">
    <text evidence="2">Belongs to the krueppel C2H2-type zinc-finger protein family.</text>
</comment>
<dbReference type="Pfam" id="PF00096">
    <property type="entry name" value="zf-C2H2"/>
    <property type="match status" value="6"/>
</dbReference>
<keyword evidence="7" id="KW-0805">Transcription regulation</keyword>
<dbReference type="SUPFAM" id="SSF57667">
    <property type="entry name" value="beta-beta-alpha zinc fingers"/>
    <property type="match status" value="5"/>
</dbReference>
<dbReference type="GO" id="GO:0008270">
    <property type="term" value="F:zinc ion binding"/>
    <property type="evidence" value="ECO:0007669"/>
    <property type="project" value="UniProtKB-KW"/>
</dbReference>
<dbReference type="GO" id="GO:0006281">
    <property type="term" value="P:DNA repair"/>
    <property type="evidence" value="ECO:0007669"/>
    <property type="project" value="Ensembl"/>
</dbReference>
<dbReference type="GeneTree" id="ENSGT00920000149141"/>
<dbReference type="GO" id="GO:0005634">
    <property type="term" value="C:nucleus"/>
    <property type="evidence" value="ECO:0007669"/>
    <property type="project" value="UniProtKB-SubCell"/>
</dbReference>
<dbReference type="PANTHER" id="PTHR16515">
    <property type="entry name" value="PR DOMAIN ZINC FINGER PROTEIN"/>
    <property type="match status" value="1"/>
</dbReference>
<comment type="subcellular location">
    <subcellularLocation>
        <location evidence="1">Nucleus</location>
    </subcellularLocation>
</comment>
<dbReference type="FunFam" id="3.30.160.60:FF:000528">
    <property type="entry name" value="zinc finger protein 668"/>
    <property type="match status" value="2"/>
</dbReference>
<keyword evidence="4" id="KW-0677">Repeat</keyword>
<dbReference type="OMA" id="WDEVQAH"/>
<evidence type="ECO:0000313" key="15">
    <source>
        <dbReference type="Proteomes" id="UP000233140"/>
    </source>
</evidence>
<feature type="region of interest" description="Disordered" evidence="12">
    <location>
        <begin position="341"/>
        <end position="364"/>
    </location>
</feature>
<evidence type="ECO:0000256" key="6">
    <source>
        <dbReference type="ARBA" id="ARBA00022833"/>
    </source>
</evidence>
<dbReference type="STRING" id="9568.ENSMLEP00000008792"/>
<reference evidence="14" key="1">
    <citation type="submission" date="2025-08" db="UniProtKB">
        <authorList>
            <consortium name="Ensembl"/>
        </authorList>
    </citation>
    <scope>IDENTIFICATION</scope>
</reference>
<evidence type="ECO:0000256" key="12">
    <source>
        <dbReference type="SAM" id="MobiDB-lite"/>
    </source>
</evidence>
<keyword evidence="3" id="KW-0479">Metal-binding</keyword>
<feature type="domain" description="C2H2-type" evidence="13">
    <location>
        <begin position="395"/>
        <end position="422"/>
    </location>
</feature>
<dbReference type="Gene3D" id="3.30.160.60">
    <property type="entry name" value="Classic Zinc Finger"/>
    <property type="match status" value="7"/>
</dbReference>
<name>A0A2K5XZP8_MANLE</name>
<protein>
    <submittedName>
        <fullName evidence="14">Zinc finger protein 668</fullName>
    </submittedName>
</protein>
<feature type="compositionally biased region" description="Basic and acidic residues" evidence="12">
    <location>
        <begin position="72"/>
        <end position="89"/>
    </location>
</feature>
<dbReference type="GO" id="GO:0001227">
    <property type="term" value="F:DNA-binding transcription repressor activity, RNA polymerase II-specific"/>
    <property type="evidence" value="ECO:0007669"/>
    <property type="project" value="Ensembl"/>
</dbReference>
<dbReference type="FunFam" id="3.30.160.60:FF:000100">
    <property type="entry name" value="Zinc finger 45-like"/>
    <property type="match status" value="1"/>
</dbReference>
<feature type="domain" description="C2H2-type" evidence="13">
    <location>
        <begin position="214"/>
        <end position="236"/>
    </location>
</feature>
<organism evidence="14 15">
    <name type="scientific">Mandrillus leucophaeus</name>
    <name type="common">Drill</name>
    <name type="synonym">Papio leucophaeus</name>
    <dbReference type="NCBI Taxonomy" id="9568"/>
    <lineage>
        <taxon>Eukaryota</taxon>
        <taxon>Metazoa</taxon>
        <taxon>Chordata</taxon>
        <taxon>Craniata</taxon>
        <taxon>Vertebrata</taxon>
        <taxon>Euteleostomi</taxon>
        <taxon>Mammalia</taxon>
        <taxon>Eutheria</taxon>
        <taxon>Euarchontoglires</taxon>
        <taxon>Primates</taxon>
        <taxon>Haplorrhini</taxon>
        <taxon>Catarrhini</taxon>
        <taxon>Cercopithecidae</taxon>
        <taxon>Cercopithecinae</taxon>
        <taxon>Mandrillus</taxon>
    </lineage>
</organism>
<evidence type="ECO:0000259" key="13">
    <source>
        <dbReference type="PROSITE" id="PS50157"/>
    </source>
</evidence>
<feature type="domain" description="C2H2-type" evidence="13">
    <location>
        <begin position="40"/>
        <end position="62"/>
    </location>
</feature>
<dbReference type="GO" id="GO:0000978">
    <property type="term" value="F:RNA polymerase II cis-regulatory region sequence-specific DNA binding"/>
    <property type="evidence" value="ECO:0007669"/>
    <property type="project" value="Ensembl"/>
</dbReference>
<keyword evidence="6" id="KW-0862">Zinc</keyword>
<accession>A0A2K5XZP8</accession>
<feature type="domain" description="C2H2-type" evidence="13">
    <location>
        <begin position="423"/>
        <end position="445"/>
    </location>
</feature>
<keyword evidence="8" id="KW-0238">DNA-binding</keyword>
<dbReference type="FunFam" id="3.30.160.60:FF:001206">
    <property type="entry name" value="Zinc finger protein 668"/>
    <property type="match status" value="1"/>
</dbReference>
<evidence type="ECO:0000256" key="4">
    <source>
        <dbReference type="ARBA" id="ARBA00022737"/>
    </source>
</evidence>
<dbReference type="PROSITE" id="PS00028">
    <property type="entry name" value="ZINC_FINGER_C2H2_1"/>
    <property type="match status" value="8"/>
</dbReference>
<keyword evidence="15" id="KW-1185">Reference proteome</keyword>
<dbReference type="FunFam" id="3.30.160.60:FF:000093">
    <property type="entry name" value="zinc finger protein 668 isoform X1"/>
    <property type="match status" value="1"/>
</dbReference>
<feature type="domain" description="C2H2-type" evidence="13">
    <location>
        <begin position="367"/>
        <end position="394"/>
    </location>
</feature>
<evidence type="ECO:0000313" key="14">
    <source>
        <dbReference type="Ensembl" id="ENSMLEP00000008792.1"/>
    </source>
</evidence>
<gene>
    <name evidence="14" type="primary">ZNF668</name>
</gene>
<feature type="domain" description="C2H2-type" evidence="13">
    <location>
        <begin position="130"/>
        <end position="157"/>
    </location>
</feature>
<dbReference type="InterPro" id="IPR036236">
    <property type="entry name" value="Znf_C2H2_sf"/>
</dbReference>
<dbReference type="InterPro" id="IPR050331">
    <property type="entry name" value="Zinc_finger"/>
</dbReference>
<evidence type="ECO:0000256" key="5">
    <source>
        <dbReference type="ARBA" id="ARBA00022771"/>
    </source>
</evidence>
<proteinExistence type="inferred from homology"/>
<dbReference type="PANTHER" id="PTHR16515:SF49">
    <property type="entry name" value="GASTRULA ZINC FINGER PROTEIN XLCGF49.1-LIKE-RELATED"/>
    <property type="match status" value="1"/>
</dbReference>
<keyword evidence="10" id="KW-0539">Nucleus</keyword>
<evidence type="ECO:0000256" key="2">
    <source>
        <dbReference type="ARBA" id="ARBA00006991"/>
    </source>
</evidence>
<evidence type="ECO:0000256" key="3">
    <source>
        <dbReference type="ARBA" id="ARBA00022723"/>
    </source>
</evidence>
<feature type="domain" description="C2H2-type" evidence="13">
    <location>
        <begin position="102"/>
        <end position="129"/>
    </location>
</feature>
<evidence type="ECO:0000256" key="7">
    <source>
        <dbReference type="ARBA" id="ARBA00023015"/>
    </source>
</evidence>
<evidence type="ECO:0000256" key="1">
    <source>
        <dbReference type="ARBA" id="ARBA00004123"/>
    </source>
</evidence>
<feature type="region of interest" description="Disordered" evidence="12">
    <location>
        <begin position="53"/>
        <end position="97"/>
    </location>
</feature>
<dbReference type="Proteomes" id="UP000233140">
    <property type="component" value="Unassembled WGS sequence"/>
</dbReference>
<dbReference type="Ensembl" id="ENSMLET00000032188.1">
    <property type="protein sequence ID" value="ENSMLEP00000008792.1"/>
    <property type="gene ID" value="ENSMLEG00000028612.1"/>
</dbReference>
<dbReference type="FunFam" id="3.30.160.60:FF:000495">
    <property type="entry name" value="zinc finger protein 668"/>
    <property type="match status" value="1"/>
</dbReference>
<keyword evidence="9" id="KW-0804">Transcription</keyword>
<dbReference type="InterPro" id="IPR013087">
    <property type="entry name" value="Znf_C2H2_type"/>
</dbReference>
<sequence>MLGRKDVGVPRETPFTKAMEVEAAEARSPAPGYKRSGRRYKCLSCTKTFPNAPRAARHAATHGPADCSEEVAEVKPKPETEAKAEEASGDKVAGSAAKPRPYACPLCPKAYKTAPELRSHGRSHTGEKPFPCPECGRRFMQPVCLRVHLASHAGELPFRCAHCPKAYGALSKLKIHQRGHTGERPYACADCGKSFADPSVFRKHRRTHAGLRPYSCERCGKAYAELKDLRNHERWVGQIQGEGLGMWEKLMSVIGQRWRLPRGGALIMGLGQIGLHSKPAGKGGVWSWAVLRGSATPAAGAGLGDPPAGLLGLPPESGGVMATQWQVVGMTVEHVECQDSGVREAPGPLEGAGEVGGEEADEKPPQFVCRECKETFSTMTLLRRHERSHPELRPFPCTQCGKSFSDRAGLRKHSRTHSSVRPYTCPHCPKAFLSASDLRKHERTHPVPMGTPTPLEPLAALLGIPEEGPA</sequence>
<dbReference type="AlphaFoldDB" id="A0A2K5XZP8"/>
<dbReference type="SMART" id="SM00355">
    <property type="entry name" value="ZnF_C2H2"/>
    <property type="match status" value="9"/>
</dbReference>
<dbReference type="FunFam" id="3.30.160.60:FF:001203">
    <property type="entry name" value="zinc finger protein 668"/>
    <property type="match status" value="1"/>
</dbReference>
<keyword evidence="5 11" id="KW-0863">Zinc-finger</keyword>
<evidence type="ECO:0000256" key="8">
    <source>
        <dbReference type="ARBA" id="ARBA00023125"/>
    </source>
</evidence>
<evidence type="ECO:0000256" key="10">
    <source>
        <dbReference type="ARBA" id="ARBA00023242"/>
    </source>
</evidence>
<evidence type="ECO:0000256" key="9">
    <source>
        <dbReference type="ARBA" id="ARBA00023163"/>
    </source>
</evidence>
<feature type="domain" description="C2H2-type" evidence="13">
    <location>
        <begin position="186"/>
        <end position="213"/>
    </location>
</feature>
<reference evidence="14" key="2">
    <citation type="submission" date="2025-09" db="UniProtKB">
        <authorList>
            <consortium name="Ensembl"/>
        </authorList>
    </citation>
    <scope>IDENTIFICATION</scope>
</reference>
<feature type="domain" description="C2H2-type" evidence="13">
    <location>
        <begin position="158"/>
        <end position="185"/>
    </location>
</feature>
<dbReference type="PROSITE" id="PS50157">
    <property type="entry name" value="ZINC_FINGER_C2H2_2"/>
    <property type="match status" value="9"/>
</dbReference>
<evidence type="ECO:0000256" key="11">
    <source>
        <dbReference type="PROSITE-ProRule" id="PRU00042"/>
    </source>
</evidence>